<dbReference type="RefSeq" id="WP_377531486.1">
    <property type="nucleotide sequence ID" value="NZ_JBHTLD010000237.1"/>
</dbReference>
<protein>
    <submittedName>
        <fullName evidence="2">Uncharacterized protein</fullName>
    </submittedName>
</protein>
<accession>A0ABW3SV89</accession>
<evidence type="ECO:0000256" key="1">
    <source>
        <dbReference type="SAM" id="Phobius"/>
    </source>
</evidence>
<feature type="transmembrane region" description="Helical" evidence="1">
    <location>
        <begin position="111"/>
        <end position="128"/>
    </location>
</feature>
<organism evidence="2 3">
    <name type="scientific">Pontibacter rugosus</name>
    <dbReference type="NCBI Taxonomy" id="1745966"/>
    <lineage>
        <taxon>Bacteria</taxon>
        <taxon>Pseudomonadati</taxon>
        <taxon>Bacteroidota</taxon>
        <taxon>Cytophagia</taxon>
        <taxon>Cytophagales</taxon>
        <taxon>Hymenobacteraceae</taxon>
        <taxon>Pontibacter</taxon>
    </lineage>
</organism>
<name>A0ABW3SV89_9BACT</name>
<keyword evidence="1" id="KW-1133">Transmembrane helix</keyword>
<gene>
    <name evidence="2" type="ORF">ACFQ2O_18675</name>
</gene>
<proteinExistence type="predicted"/>
<evidence type="ECO:0000313" key="3">
    <source>
        <dbReference type="Proteomes" id="UP001597094"/>
    </source>
</evidence>
<sequence>MPAQKDSNINDYAFDYLRSFYMQRFGLKKILIDKAEKTKHGYALDGLFSFNNQQEEVFIASLNTTHSAVIAQILTRYRKKGLSKIRYATFFLVLILTFCIGWNFTHWSIRFVLPVLLAATAFITHTLLEERHLKKKIASLLDDLKRAPADEQWIGLSLSSLTFRNNLLAQYFLATCKQRGIGVITVGKRAKVVMLQEPKTVTCRRGDFLSHYSAEVRIRKALLGDSYLRVA</sequence>
<keyword evidence="3" id="KW-1185">Reference proteome</keyword>
<dbReference type="EMBL" id="JBHTLD010000237">
    <property type="protein sequence ID" value="MFD1188245.1"/>
    <property type="molecule type" value="Genomic_DNA"/>
</dbReference>
<keyword evidence="1" id="KW-0472">Membrane</keyword>
<feature type="transmembrane region" description="Helical" evidence="1">
    <location>
        <begin position="85"/>
        <end position="105"/>
    </location>
</feature>
<reference evidence="3" key="1">
    <citation type="journal article" date="2019" name="Int. J. Syst. Evol. Microbiol.">
        <title>The Global Catalogue of Microorganisms (GCM) 10K type strain sequencing project: providing services to taxonomists for standard genome sequencing and annotation.</title>
        <authorList>
            <consortium name="The Broad Institute Genomics Platform"/>
            <consortium name="The Broad Institute Genome Sequencing Center for Infectious Disease"/>
            <person name="Wu L."/>
            <person name="Ma J."/>
        </authorList>
    </citation>
    <scope>NUCLEOTIDE SEQUENCE [LARGE SCALE GENOMIC DNA]</scope>
    <source>
        <strain evidence="3">JCM 31319</strain>
    </source>
</reference>
<comment type="caution">
    <text evidence="2">The sequence shown here is derived from an EMBL/GenBank/DDBJ whole genome shotgun (WGS) entry which is preliminary data.</text>
</comment>
<evidence type="ECO:0000313" key="2">
    <source>
        <dbReference type="EMBL" id="MFD1188245.1"/>
    </source>
</evidence>
<keyword evidence="1" id="KW-0812">Transmembrane</keyword>
<dbReference type="Proteomes" id="UP001597094">
    <property type="component" value="Unassembled WGS sequence"/>
</dbReference>